<dbReference type="EMBL" id="CP009506">
    <property type="protein sequence ID" value="AKB27845.1"/>
    <property type="molecule type" value="Genomic_DNA"/>
</dbReference>
<dbReference type="PATRIC" id="fig|1434120.4.peg.1431"/>
<dbReference type="PROSITE" id="PS50995">
    <property type="entry name" value="HTH_MARR_2"/>
    <property type="match status" value="1"/>
</dbReference>
<dbReference type="SMART" id="SM00347">
    <property type="entry name" value="HTH_MARR"/>
    <property type="match status" value="1"/>
</dbReference>
<proteinExistence type="predicted"/>
<dbReference type="Pfam" id="PF01047">
    <property type="entry name" value="MarR"/>
    <property type="match status" value="1"/>
</dbReference>
<evidence type="ECO:0000313" key="6">
    <source>
        <dbReference type="Proteomes" id="UP000033111"/>
    </source>
</evidence>
<dbReference type="Proteomes" id="UP000033111">
    <property type="component" value="Chromosome"/>
</dbReference>
<dbReference type="KEGG" id="msw:MSSIT_1126"/>
<keyword evidence="2" id="KW-0238">DNA-binding</keyword>
<dbReference type="SUPFAM" id="SSF46785">
    <property type="entry name" value="Winged helix' DNA-binding domain"/>
    <property type="match status" value="1"/>
</dbReference>
<dbReference type="RefSeq" id="WP_048170805.1">
    <property type="nucleotide sequence ID" value="NZ_CP009506.1"/>
</dbReference>
<dbReference type="GeneID" id="24859920"/>
<gene>
    <name evidence="5" type="ORF">MSSIT_1126</name>
</gene>
<evidence type="ECO:0000259" key="4">
    <source>
        <dbReference type="PROSITE" id="PS50995"/>
    </source>
</evidence>
<dbReference type="InterPro" id="IPR036388">
    <property type="entry name" value="WH-like_DNA-bd_sf"/>
</dbReference>
<keyword evidence="3" id="KW-0804">Transcription</keyword>
<feature type="domain" description="HTH marR-type" evidence="4">
    <location>
        <begin position="9"/>
        <end position="150"/>
    </location>
</feature>
<keyword evidence="1" id="KW-0805">Transcription regulation</keyword>
<sequence length="152" mass="17602">MKQKKIKEVAELQFDLLNLFHKNFSKAFHEVGDGPYNLNKNQKRAIMVIGMKGEIIPSVLGEYLDLQKGSLTSMIDALEEEGVIRRRGDPEDRRKTLISLTENGREYRNWLTGEIQAIVAEVLGKLDEDEIISYQESLENMIKFFKKLDERN</sequence>
<organism evidence="5 6">
    <name type="scientific">Methanosarcina siciliae T4/M</name>
    <dbReference type="NCBI Taxonomy" id="1434120"/>
    <lineage>
        <taxon>Archaea</taxon>
        <taxon>Methanobacteriati</taxon>
        <taxon>Methanobacteriota</taxon>
        <taxon>Stenosarchaea group</taxon>
        <taxon>Methanomicrobia</taxon>
        <taxon>Methanosarcinales</taxon>
        <taxon>Methanosarcinaceae</taxon>
        <taxon>Methanosarcina</taxon>
    </lineage>
</organism>
<dbReference type="InterPro" id="IPR036390">
    <property type="entry name" value="WH_DNA-bd_sf"/>
</dbReference>
<keyword evidence="6" id="KW-1185">Reference proteome</keyword>
<dbReference type="GO" id="GO:0003677">
    <property type="term" value="F:DNA binding"/>
    <property type="evidence" value="ECO:0007669"/>
    <property type="project" value="UniProtKB-KW"/>
</dbReference>
<evidence type="ECO:0000256" key="2">
    <source>
        <dbReference type="ARBA" id="ARBA00023125"/>
    </source>
</evidence>
<dbReference type="Gene3D" id="1.10.10.10">
    <property type="entry name" value="Winged helix-like DNA-binding domain superfamily/Winged helix DNA-binding domain"/>
    <property type="match status" value="1"/>
</dbReference>
<accession>A0A0E3P2U1</accession>
<dbReference type="AlphaFoldDB" id="A0A0E3P2U1"/>
<dbReference type="OrthoDB" id="10712at2157"/>
<dbReference type="InterPro" id="IPR000835">
    <property type="entry name" value="HTH_MarR-typ"/>
</dbReference>
<dbReference type="PRINTS" id="PR00598">
    <property type="entry name" value="HTHMARR"/>
</dbReference>
<dbReference type="GO" id="GO:0003700">
    <property type="term" value="F:DNA-binding transcription factor activity"/>
    <property type="evidence" value="ECO:0007669"/>
    <property type="project" value="InterPro"/>
</dbReference>
<evidence type="ECO:0000313" key="5">
    <source>
        <dbReference type="EMBL" id="AKB27845.1"/>
    </source>
</evidence>
<evidence type="ECO:0000256" key="1">
    <source>
        <dbReference type="ARBA" id="ARBA00023015"/>
    </source>
</evidence>
<evidence type="ECO:0000256" key="3">
    <source>
        <dbReference type="ARBA" id="ARBA00023163"/>
    </source>
</evidence>
<reference evidence="5 6" key="1">
    <citation type="submission" date="2014-07" db="EMBL/GenBank/DDBJ databases">
        <title>Methanogenic archaea and the global carbon cycle.</title>
        <authorList>
            <person name="Henriksen J.R."/>
            <person name="Luke J."/>
            <person name="Reinhart S."/>
            <person name="Benedict M.N."/>
            <person name="Youngblut N.D."/>
            <person name="Metcalf M.E."/>
            <person name="Whitaker R.J."/>
            <person name="Metcalf W.W."/>
        </authorList>
    </citation>
    <scope>NUCLEOTIDE SEQUENCE [LARGE SCALE GENOMIC DNA]</scope>
    <source>
        <strain evidence="5 6">T4/M</strain>
    </source>
</reference>
<dbReference type="PANTHER" id="PTHR42756">
    <property type="entry name" value="TRANSCRIPTIONAL REGULATOR, MARR"/>
    <property type="match status" value="1"/>
</dbReference>
<dbReference type="HOGENOM" id="CLU_083287_22_3_2"/>
<dbReference type="PANTHER" id="PTHR42756:SF1">
    <property type="entry name" value="TRANSCRIPTIONAL REPRESSOR OF EMRAB OPERON"/>
    <property type="match status" value="1"/>
</dbReference>
<name>A0A0E3P2U1_9EURY</name>
<protein>
    <submittedName>
        <fullName evidence="5">Transcriptional regulator, MarR family</fullName>
    </submittedName>
</protein>